<comment type="caution">
    <text evidence="1">The sequence shown here is derived from an EMBL/GenBank/DDBJ whole genome shotgun (WGS) entry which is preliminary data.</text>
</comment>
<dbReference type="AlphaFoldDB" id="A0A9W8IEH4"/>
<evidence type="ECO:0000313" key="1">
    <source>
        <dbReference type="EMBL" id="KAJ2861388.1"/>
    </source>
</evidence>
<gene>
    <name evidence="1" type="ORF">GGH94_004926</name>
</gene>
<dbReference type="Proteomes" id="UP001140074">
    <property type="component" value="Unassembled WGS sequence"/>
</dbReference>
<organism evidence="1 2">
    <name type="scientific">Coemansia aciculifera</name>
    <dbReference type="NCBI Taxonomy" id="417176"/>
    <lineage>
        <taxon>Eukaryota</taxon>
        <taxon>Fungi</taxon>
        <taxon>Fungi incertae sedis</taxon>
        <taxon>Zoopagomycota</taxon>
        <taxon>Kickxellomycotina</taxon>
        <taxon>Kickxellomycetes</taxon>
        <taxon>Kickxellales</taxon>
        <taxon>Kickxellaceae</taxon>
        <taxon>Coemansia</taxon>
    </lineage>
</organism>
<name>A0A9W8IEH4_9FUNG</name>
<sequence>MDLKKTFDNICALPDSVGAIMVTDAGDIVRASGDLREIHEGRHLAHLMKDVAQLVRIVQPEAKTITRVTVSRQSGVSIVATPHLSHVFGVKLAHR</sequence>
<dbReference type="EMBL" id="JANBUY010000226">
    <property type="protein sequence ID" value="KAJ2861388.1"/>
    <property type="molecule type" value="Genomic_DNA"/>
</dbReference>
<accession>A0A9W8IEH4</accession>
<protein>
    <submittedName>
        <fullName evidence="1">Uncharacterized protein</fullName>
    </submittedName>
</protein>
<evidence type="ECO:0000313" key="2">
    <source>
        <dbReference type="Proteomes" id="UP001140074"/>
    </source>
</evidence>
<proteinExistence type="predicted"/>
<reference evidence="1" key="1">
    <citation type="submission" date="2022-07" db="EMBL/GenBank/DDBJ databases">
        <title>Phylogenomic reconstructions and comparative analyses of Kickxellomycotina fungi.</title>
        <authorList>
            <person name="Reynolds N.K."/>
            <person name="Stajich J.E."/>
            <person name="Barry K."/>
            <person name="Grigoriev I.V."/>
            <person name="Crous P."/>
            <person name="Smith M.E."/>
        </authorList>
    </citation>
    <scope>NUCLEOTIDE SEQUENCE</scope>
    <source>
        <strain evidence="1">RSA 476</strain>
    </source>
</reference>
<keyword evidence="2" id="KW-1185">Reference proteome</keyword>